<dbReference type="OrthoDB" id="10463097at2759"/>
<name>A0A815LBZ3_9BILA</name>
<feature type="region of interest" description="Disordered" evidence="1">
    <location>
        <begin position="1"/>
        <end position="28"/>
    </location>
</feature>
<keyword evidence="4" id="KW-1185">Reference proteome</keyword>
<comment type="caution">
    <text evidence="2">The sequence shown here is derived from an EMBL/GenBank/DDBJ whole genome shotgun (WGS) entry which is preliminary data.</text>
</comment>
<proteinExistence type="predicted"/>
<dbReference type="Proteomes" id="UP000663832">
    <property type="component" value="Unassembled WGS sequence"/>
</dbReference>
<dbReference type="EMBL" id="CAJNOM010001695">
    <property type="protein sequence ID" value="CAF1616577.1"/>
    <property type="molecule type" value="Genomic_DNA"/>
</dbReference>
<dbReference type="Proteomes" id="UP000663877">
    <property type="component" value="Unassembled WGS sequence"/>
</dbReference>
<sequence>MASIDNTTATNSTSTSTSTYPPTVQTGPVRAHDQPYALYGHWGITWLYQLSTDEYAWNDYIKRSMDFIEYGTFIITSNHEKMATWEDALASRTTLKATKSKSNKKQKKTSDPEFCRKIIAIAKRNPMAAIAIIEEEAPEEYYKDSAA</sequence>
<evidence type="ECO:0000313" key="2">
    <source>
        <dbReference type="EMBL" id="CAF1407937.1"/>
    </source>
</evidence>
<feature type="compositionally biased region" description="Low complexity" evidence="1">
    <location>
        <begin position="1"/>
        <end position="19"/>
    </location>
</feature>
<organism evidence="2 5">
    <name type="scientific">Adineta steineri</name>
    <dbReference type="NCBI Taxonomy" id="433720"/>
    <lineage>
        <taxon>Eukaryota</taxon>
        <taxon>Metazoa</taxon>
        <taxon>Spiralia</taxon>
        <taxon>Gnathifera</taxon>
        <taxon>Rotifera</taxon>
        <taxon>Eurotatoria</taxon>
        <taxon>Bdelloidea</taxon>
        <taxon>Adinetida</taxon>
        <taxon>Adinetidae</taxon>
        <taxon>Adineta</taxon>
    </lineage>
</organism>
<gene>
    <name evidence="2" type="ORF">BJG266_LOCUS38036</name>
    <name evidence="3" type="ORF">QVE165_LOCUS54920</name>
</gene>
<reference evidence="2" key="1">
    <citation type="submission" date="2021-02" db="EMBL/GenBank/DDBJ databases">
        <authorList>
            <person name="Nowell W R."/>
        </authorList>
    </citation>
    <scope>NUCLEOTIDE SEQUENCE</scope>
</reference>
<evidence type="ECO:0000256" key="1">
    <source>
        <dbReference type="SAM" id="MobiDB-lite"/>
    </source>
</evidence>
<evidence type="ECO:0000313" key="5">
    <source>
        <dbReference type="Proteomes" id="UP000663877"/>
    </source>
</evidence>
<dbReference type="EMBL" id="CAJNOI010001368">
    <property type="protein sequence ID" value="CAF1407937.1"/>
    <property type="molecule type" value="Genomic_DNA"/>
</dbReference>
<evidence type="ECO:0000313" key="3">
    <source>
        <dbReference type="EMBL" id="CAF1616577.1"/>
    </source>
</evidence>
<evidence type="ECO:0000313" key="4">
    <source>
        <dbReference type="Proteomes" id="UP000663832"/>
    </source>
</evidence>
<accession>A0A815LBZ3</accession>
<dbReference type="AlphaFoldDB" id="A0A815LBZ3"/>
<protein>
    <submittedName>
        <fullName evidence="2">Uncharacterized protein</fullName>
    </submittedName>
</protein>